<keyword evidence="1" id="KW-1133">Transmembrane helix</keyword>
<sequence>MTVVHQSPRSNCDALDLDRSITRGERSTLSPRTSFSRRRNSNVPRNLRRWIYAFLSIGCATLCSLVYHRIAQSSLGNLLCQREWHPDAAFALFSSILIPDVRRENSPLKYSASSLENKRRVRQATEETWYSSTSEGTPRLLF</sequence>
<reference evidence="2 3" key="2">
    <citation type="journal article" date="2019" name="G3 (Bethesda)">
        <title>Hybrid Assembly of the Genome of the Entomopathogenic Nematode Steinernema carpocapsae Identifies the X-Chromosome.</title>
        <authorList>
            <person name="Serra L."/>
            <person name="Macchietto M."/>
            <person name="Macias-Munoz A."/>
            <person name="McGill C.J."/>
            <person name="Rodriguez I.M."/>
            <person name="Rodriguez B."/>
            <person name="Murad R."/>
            <person name="Mortazavi A."/>
        </authorList>
    </citation>
    <scope>NUCLEOTIDE SEQUENCE [LARGE SCALE GENOMIC DNA]</scope>
    <source>
        <strain evidence="2 3">ALL</strain>
    </source>
</reference>
<protein>
    <submittedName>
        <fullName evidence="2">Uncharacterized protein</fullName>
    </submittedName>
</protein>
<evidence type="ECO:0000313" key="3">
    <source>
        <dbReference type="Proteomes" id="UP000298663"/>
    </source>
</evidence>
<evidence type="ECO:0000313" key="2">
    <source>
        <dbReference type="EMBL" id="TKR65574.1"/>
    </source>
</evidence>
<dbReference type="AlphaFoldDB" id="A0A4U5M9E7"/>
<accession>A0A4U5M9E7</accession>
<gene>
    <name evidence="2" type="ORF">L596_025961</name>
</gene>
<dbReference type="Proteomes" id="UP000298663">
    <property type="component" value="Unassembled WGS sequence"/>
</dbReference>
<keyword evidence="3" id="KW-1185">Reference proteome</keyword>
<comment type="caution">
    <text evidence="2">The sequence shown here is derived from an EMBL/GenBank/DDBJ whole genome shotgun (WGS) entry which is preliminary data.</text>
</comment>
<organism evidence="2 3">
    <name type="scientific">Steinernema carpocapsae</name>
    <name type="common">Entomopathogenic nematode</name>
    <dbReference type="NCBI Taxonomy" id="34508"/>
    <lineage>
        <taxon>Eukaryota</taxon>
        <taxon>Metazoa</taxon>
        <taxon>Ecdysozoa</taxon>
        <taxon>Nematoda</taxon>
        <taxon>Chromadorea</taxon>
        <taxon>Rhabditida</taxon>
        <taxon>Tylenchina</taxon>
        <taxon>Panagrolaimomorpha</taxon>
        <taxon>Strongyloidoidea</taxon>
        <taxon>Steinernematidae</taxon>
        <taxon>Steinernema</taxon>
    </lineage>
</organism>
<proteinExistence type="predicted"/>
<name>A0A4U5M9E7_STECR</name>
<evidence type="ECO:0000256" key="1">
    <source>
        <dbReference type="SAM" id="Phobius"/>
    </source>
</evidence>
<keyword evidence="1" id="KW-0472">Membrane</keyword>
<reference evidence="2 3" key="1">
    <citation type="journal article" date="2015" name="Genome Biol.">
        <title>Comparative genomics of Steinernema reveals deeply conserved gene regulatory networks.</title>
        <authorList>
            <person name="Dillman A.R."/>
            <person name="Macchietto M."/>
            <person name="Porter C.F."/>
            <person name="Rogers A."/>
            <person name="Williams B."/>
            <person name="Antoshechkin I."/>
            <person name="Lee M.M."/>
            <person name="Goodwin Z."/>
            <person name="Lu X."/>
            <person name="Lewis E.E."/>
            <person name="Goodrich-Blair H."/>
            <person name="Stock S.P."/>
            <person name="Adams B.J."/>
            <person name="Sternberg P.W."/>
            <person name="Mortazavi A."/>
        </authorList>
    </citation>
    <scope>NUCLEOTIDE SEQUENCE [LARGE SCALE GENOMIC DNA]</scope>
    <source>
        <strain evidence="2 3">ALL</strain>
    </source>
</reference>
<keyword evidence="1" id="KW-0812">Transmembrane</keyword>
<dbReference type="EMBL" id="AZBU02000009">
    <property type="protein sequence ID" value="TKR65574.1"/>
    <property type="molecule type" value="Genomic_DNA"/>
</dbReference>
<feature type="transmembrane region" description="Helical" evidence="1">
    <location>
        <begin position="50"/>
        <end position="67"/>
    </location>
</feature>